<gene>
    <name evidence="3" type="ORF">BZL30_3967</name>
    <name evidence="2" type="ORF">NIIDMKKI_77090</name>
</gene>
<name>A0A1V3XB54_MYCKA</name>
<feature type="region of interest" description="Disordered" evidence="1">
    <location>
        <begin position="1"/>
        <end position="63"/>
    </location>
</feature>
<protein>
    <submittedName>
        <fullName evidence="3">Uncharacterized protein</fullName>
    </submittedName>
</protein>
<evidence type="ECO:0000313" key="2">
    <source>
        <dbReference type="EMBL" id="BCI92503.1"/>
    </source>
</evidence>
<sequence>MAGTGMPMVPPGALGHAGEGGSKDKPIEKRVTAPGVPNGQPVKGRLTAPPSVPVKTGDGKPTVTKSTRRIVVLPTDEEAKK</sequence>
<evidence type="ECO:0000256" key="1">
    <source>
        <dbReference type="SAM" id="MobiDB-lite"/>
    </source>
</evidence>
<keyword evidence="5" id="KW-1185">Reference proteome</keyword>
<reference evidence="2 5" key="2">
    <citation type="submission" date="2020-07" db="EMBL/GenBank/DDBJ databases">
        <title>Mycobacterium kansasii (former subtype) with zoonotic potential isolated from diseased indoor pet cat, Japan.</title>
        <authorList>
            <person name="Fukano H."/>
            <person name="Terazono T."/>
            <person name="Hoshino Y."/>
        </authorList>
    </citation>
    <scope>NUCLEOTIDE SEQUENCE [LARGE SCALE GENOMIC DNA]</scope>
    <source>
        <strain evidence="2 5">Kuro-I</strain>
    </source>
</reference>
<organism evidence="3 4">
    <name type="scientific">Mycobacterium kansasii</name>
    <dbReference type="NCBI Taxonomy" id="1768"/>
    <lineage>
        <taxon>Bacteria</taxon>
        <taxon>Bacillati</taxon>
        <taxon>Actinomycetota</taxon>
        <taxon>Actinomycetes</taxon>
        <taxon>Mycobacteriales</taxon>
        <taxon>Mycobacteriaceae</taxon>
        <taxon>Mycobacterium</taxon>
    </lineage>
</organism>
<accession>A0A1V3XB54</accession>
<evidence type="ECO:0000313" key="3">
    <source>
        <dbReference type="EMBL" id="OOK76377.1"/>
    </source>
</evidence>
<feature type="compositionally biased region" description="Basic and acidic residues" evidence="1">
    <location>
        <begin position="21"/>
        <end position="31"/>
    </location>
</feature>
<dbReference type="AlphaFoldDB" id="A0A1V3XB54"/>
<reference evidence="3 4" key="1">
    <citation type="submission" date="2017-02" db="EMBL/GenBank/DDBJ databases">
        <title>Complete genome sequences of Mycobacterium kansasii strains isolated from rhesus macaques.</title>
        <authorList>
            <person name="Panda A."/>
            <person name="Nagaraj S."/>
            <person name="Zhao X."/>
            <person name="Tettelin H."/>
            <person name="Detolla L.J."/>
        </authorList>
    </citation>
    <scope>NUCLEOTIDE SEQUENCE [LARGE SCALE GENOMIC DNA]</scope>
    <source>
        <strain evidence="3 4">11-3813</strain>
    </source>
</reference>
<dbReference type="Proteomes" id="UP000189229">
    <property type="component" value="Unassembled WGS sequence"/>
</dbReference>
<dbReference type="EMBL" id="AP023343">
    <property type="protein sequence ID" value="BCI92503.1"/>
    <property type="molecule type" value="Genomic_DNA"/>
</dbReference>
<evidence type="ECO:0000313" key="5">
    <source>
        <dbReference type="Proteomes" id="UP000516380"/>
    </source>
</evidence>
<dbReference type="EMBL" id="MVBM01000003">
    <property type="protein sequence ID" value="OOK76377.1"/>
    <property type="molecule type" value="Genomic_DNA"/>
</dbReference>
<proteinExistence type="predicted"/>
<dbReference type="Proteomes" id="UP000516380">
    <property type="component" value="Chromosome"/>
</dbReference>
<evidence type="ECO:0000313" key="4">
    <source>
        <dbReference type="Proteomes" id="UP000189229"/>
    </source>
</evidence>